<dbReference type="SUPFAM" id="SSF55486">
    <property type="entry name" value="Metalloproteases ('zincins'), catalytic domain"/>
    <property type="match status" value="1"/>
</dbReference>
<dbReference type="GO" id="GO:0046872">
    <property type="term" value="F:metal ion binding"/>
    <property type="evidence" value="ECO:0007669"/>
    <property type="project" value="UniProtKB-KW"/>
</dbReference>
<keyword evidence="6" id="KW-0482">Metalloprotease</keyword>
<keyword evidence="4" id="KW-0378">Hydrolase</keyword>
<keyword evidence="8" id="KW-0732">Signal</keyword>
<protein>
    <submittedName>
        <fullName evidence="9">Leishmanolysin</fullName>
    </submittedName>
</protein>
<keyword evidence="5" id="KW-0862">Zinc</keyword>
<keyword evidence="3" id="KW-0479">Metal-binding</keyword>
<feature type="region of interest" description="Disordered" evidence="7">
    <location>
        <begin position="315"/>
        <end position="334"/>
    </location>
</feature>
<evidence type="ECO:0000256" key="5">
    <source>
        <dbReference type="ARBA" id="ARBA00022833"/>
    </source>
</evidence>
<dbReference type="OrthoDB" id="61573at2"/>
<feature type="compositionally biased region" description="Acidic residues" evidence="7">
    <location>
        <begin position="323"/>
        <end position="334"/>
    </location>
</feature>
<dbReference type="GO" id="GO:0006508">
    <property type="term" value="P:proteolysis"/>
    <property type="evidence" value="ECO:0007669"/>
    <property type="project" value="UniProtKB-KW"/>
</dbReference>
<comment type="cofactor">
    <cofactor evidence="1">
        <name>Zn(2+)</name>
        <dbReference type="ChEBI" id="CHEBI:29105"/>
    </cofactor>
</comment>
<sequence>MLIKRLPFSTTVFRALCAALLFPVLFTACTEDTDEVIAPQEEALPQQIIELAPNPEEWVTIQASDVAGMEELGKKKRATQAPGVDRGRFNITLKYIVPVTEQQEQVFNDAAARWERIIIKDVPSFTGTIPSAFTGFPPAIDGTVDDILIEVALAPIDGEGGILGQAGPRFVRTEDNLTLSGVMFFDVADLAFLDELGLFEEVIIHEMGHVLGIGTLWNFGGRSLREFNAEDLPYFDGKQANVFWNAEGGTYELPIEDDFGPGTQFSHWKEATLNNELMTGFLNLGENPLSRITAGSMRDLGYGAAMVGESYDLPEGATGVNVDGDDTPSDDETNGEGINIAAREITLLPIGSVTTK</sequence>
<keyword evidence="2" id="KW-0645">Protease</keyword>
<keyword evidence="10" id="KW-1185">Reference proteome</keyword>
<dbReference type="PROSITE" id="PS51257">
    <property type="entry name" value="PROKAR_LIPOPROTEIN"/>
    <property type="match status" value="1"/>
</dbReference>
<organism evidence="9 10">
    <name type="scientific">Neolewinella xylanilytica</name>
    <dbReference type="NCBI Taxonomy" id="1514080"/>
    <lineage>
        <taxon>Bacteria</taxon>
        <taxon>Pseudomonadati</taxon>
        <taxon>Bacteroidota</taxon>
        <taxon>Saprospiria</taxon>
        <taxon>Saprospirales</taxon>
        <taxon>Lewinellaceae</taxon>
        <taxon>Neolewinella</taxon>
    </lineage>
</organism>
<evidence type="ECO:0000256" key="4">
    <source>
        <dbReference type="ARBA" id="ARBA00022801"/>
    </source>
</evidence>
<proteinExistence type="predicted"/>
<dbReference type="Gene3D" id="3.40.390.10">
    <property type="entry name" value="Collagenase (Catalytic Domain)"/>
    <property type="match status" value="1"/>
</dbReference>
<dbReference type="InterPro" id="IPR001577">
    <property type="entry name" value="Peptidase_M8"/>
</dbReference>
<dbReference type="Proteomes" id="UP000237662">
    <property type="component" value="Unassembled WGS sequence"/>
</dbReference>
<dbReference type="AlphaFoldDB" id="A0A2S6IA26"/>
<evidence type="ECO:0000256" key="2">
    <source>
        <dbReference type="ARBA" id="ARBA00022670"/>
    </source>
</evidence>
<dbReference type="GO" id="GO:0004222">
    <property type="term" value="F:metalloendopeptidase activity"/>
    <property type="evidence" value="ECO:0007669"/>
    <property type="project" value="InterPro"/>
</dbReference>
<dbReference type="RefSeq" id="WP_104418905.1">
    <property type="nucleotide sequence ID" value="NZ_PTJC01000005.1"/>
</dbReference>
<evidence type="ECO:0000256" key="6">
    <source>
        <dbReference type="ARBA" id="ARBA00023049"/>
    </source>
</evidence>
<feature type="signal peptide" evidence="8">
    <location>
        <begin position="1"/>
        <end position="30"/>
    </location>
</feature>
<dbReference type="InterPro" id="IPR024079">
    <property type="entry name" value="MetalloPept_cat_dom_sf"/>
</dbReference>
<dbReference type="Pfam" id="PF01457">
    <property type="entry name" value="Peptidase_M8"/>
    <property type="match status" value="1"/>
</dbReference>
<evidence type="ECO:0000256" key="7">
    <source>
        <dbReference type="SAM" id="MobiDB-lite"/>
    </source>
</evidence>
<gene>
    <name evidence="9" type="ORF">CLV84_1320</name>
</gene>
<dbReference type="GO" id="GO:0007155">
    <property type="term" value="P:cell adhesion"/>
    <property type="evidence" value="ECO:0007669"/>
    <property type="project" value="InterPro"/>
</dbReference>
<dbReference type="EMBL" id="PTJC01000005">
    <property type="protein sequence ID" value="PPK88354.1"/>
    <property type="molecule type" value="Genomic_DNA"/>
</dbReference>
<accession>A0A2S6IA26</accession>
<dbReference type="Gene3D" id="3.90.132.10">
    <property type="entry name" value="Leishmanolysin , domain 2"/>
    <property type="match status" value="1"/>
</dbReference>
<comment type="caution">
    <text evidence="9">The sequence shown here is derived from an EMBL/GenBank/DDBJ whole genome shotgun (WGS) entry which is preliminary data.</text>
</comment>
<evidence type="ECO:0000256" key="8">
    <source>
        <dbReference type="SAM" id="SignalP"/>
    </source>
</evidence>
<reference evidence="9 10" key="1">
    <citation type="submission" date="2018-02" db="EMBL/GenBank/DDBJ databases">
        <title>Genomic Encyclopedia of Archaeal and Bacterial Type Strains, Phase II (KMG-II): from individual species to whole genera.</title>
        <authorList>
            <person name="Goeker M."/>
        </authorList>
    </citation>
    <scope>NUCLEOTIDE SEQUENCE [LARGE SCALE GENOMIC DNA]</scope>
    <source>
        <strain evidence="9 10">DSM 29526</strain>
    </source>
</reference>
<dbReference type="GO" id="GO:0016020">
    <property type="term" value="C:membrane"/>
    <property type="evidence" value="ECO:0007669"/>
    <property type="project" value="InterPro"/>
</dbReference>
<feature type="chain" id="PRO_5015729225" evidence="8">
    <location>
        <begin position="31"/>
        <end position="356"/>
    </location>
</feature>
<evidence type="ECO:0000256" key="1">
    <source>
        <dbReference type="ARBA" id="ARBA00001947"/>
    </source>
</evidence>
<name>A0A2S6IA26_9BACT</name>
<evidence type="ECO:0000256" key="3">
    <source>
        <dbReference type="ARBA" id="ARBA00022723"/>
    </source>
</evidence>
<evidence type="ECO:0000313" key="10">
    <source>
        <dbReference type="Proteomes" id="UP000237662"/>
    </source>
</evidence>
<evidence type="ECO:0000313" key="9">
    <source>
        <dbReference type="EMBL" id="PPK88354.1"/>
    </source>
</evidence>